<name>A0ABW1D2H1_9ACTN</name>
<keyword evidence="2" id="KW-1185">Reference proteome</keyword>
<sequence>MSIRNGQSPLWEHINKTRMTEEAIADLGSFRSGGVNFKLALWDTETNGVRYLKTVAYNLVAGLGEANRRRLRRIGNRDVGDPITVTWDGERVCVDYLRAVHELEFIAERVPLDGARVLEIGAGYGRTCHAMLANHALAAYVIVDLPTSLELARRYLGAVLTGEQFARVEFVAVEEVEERISGTFDVCLNIDSFAEMTEDTVRYYLSLVDERCEHFYVNNPVGKYLDKSLDGHTQGQQVVSLALSTGLLRDVIDIHDNQHVRAQSRKFVAVYRPGERWTTVADGWAPPWSYYWQALYSRQPV</sequence>
<dbReference type="GO" id="GO:0008168">
    <property type="term" value="F:methyltransferase activity"/>
    <property type="evidence" value="ECO:0007669"/>
    <property type="project" value="UniProtKB-KW"/>
</dbReference>
<dbReference type="InterPro" id="IPR030807">
    <property type="entry name" value="Methyltran_NanM"/>
</dbReference>
<dbReference type="SUPFAM" id="SSF53335">
    <property type="entry name" value="S-adenosyl-L-methionine-dependent methyltransferases"/>
    <property type="match status" value="1"/>
</dbReference>
<evidence type="ECO:0000313" key="2">
    <source>
        <dbReference type="Proteomes" id="UP001596058"/>
    </source>
</evidence>
<dbReference type="RefSeq" id="WP_379521036.1">
    <property type="nucleotide sequence ID" value="NZ_JBHSPA010000065.1"/>
</dbReference>
<reference evidence="2" key="1">
    <citation type="journal article" date="2019" name="Int. J. Syst. Evol. Microbiol.">
        <title>The Global Catalogue of Microorganisms (GCM) 10K type strain sequencing project: providing services to taxonomists for standard genome sequencing and annotation.</title>
        <authorList>
            <consortium name="The Broad Institute Genomics Platform"/>
            <consortium name="The Broad Institute Genome Sequencing Center for Infectious Disease"/>
            <person name="Wu L."/>
            <person name="Ma J."/>
        </authorList>
    </citation>
    <scope>NUCLEOTIDE SEQUENCE [LARGE SCALE GENOMIC DNA]</scope>
    <source>
        <strain evidence="2">CCUG 53903</strain>
    </source>
</reference>
<comment type="caution">
    <text evidence="1">The sequence shown here is derived from an EMBL/GenBank/DDBJ whole genome shotgun (WGS) entry which is preliminary data.</text>
</comment>
<keyword evidence="1" id="KW-0489">Methyltransferase</keyword>
<dbReference type="EMBL" id="JBHSPA010000065">
    <property type="protein sequence ID" value="MFC5831567.1"/>
    <property type="molecule type" value="Genomic_DNA"/>
</dbReference>
<keyword evidence="1" id="KW-0808">Transferase</keyword>
<accession>A0ABW1D2H1</accession>
<protein>
    <submittedName>
        <fullName evidence="1">Sugar O-methyltransferase</fullName>
        <ecNumber evidence="1">2.1.1.-</ecNumber>
    </submittedName>
</protein>
<dbReference type="EC" id="2.1.1.-" evidence="1"/>
<dbReference type="Gene3D" id="3.40.50.150">
    <property type="entry name" value="Vaccinia Virus protein VP39"/>
    <property type="match status" value="1"/>
</dbReference>
<dbReference type="NCBIfam" id="TIGR04371">
    <property type="entry name" value="methyltran_NanM"/>
    <property type="match status" value="1"/>
</dbReference>
<evidence type="ECO:0000313" key="1">
    <source>
        <dbReference type="EMBL" id="MFC5831567.1"/>
    </source>
</evidence>
<dbReference type="GO" id="GO:0032259">
    <property type="term" value="P:methylation"/>
    <property type="evidence" value="ECO:0007669"/>
    <property type="project" value="UniProtKB-KW"/>
</dbReference>
<dbReference type="InterPro" id="IPR029063">
    <property type="entry name" value="SAM-dependent_MTases_sf"/>
</dbReference>
<dbReference type="Proteomes" id="UP001596058">
    <property type="component" value="Unassembled WGS sequence"/>
</dbReference>
<gene>
    <name evidence="1" type="ORF">ACFPZ3_47630</name>
</gene>
<organism evidence="1 2">
    <name type="scientific">Nonomuraea insulae</name>
    <dbReference type="NCBI Taxonomy" id="1616787"/>
    <lineage>
        <taxon>Bacteria</taxon>
        <taxon>Bacillati</taxon>
        <taxon>Actinomycetota</taxon>
        <taxon>Actinomycetes</taxon>
        <taxon>Streptosporangiales</taxon>
        <taxon>Streptosporangiaceae</taxon>
        <taxon>Nonomuraea</taxon>
    </lineage>
</organism>
<proteinExistence type="predicted"/>